<comment type="similarity">
    <text evidence="1">Belongs to the short-chain dehydrogenases/reductases (SDR) family.</text>
</comment>
<dbReference type="Pfam" id="PF00106">
    <property type="entry name" value="adh_short"/>
    <property type="match status" value="1"/>
</dbReference>
<keyword evidence="2" id="KW-0560">Oxidoreductase</keyword>
<gene>
    <name evidence="3" type="ORF">METZ01_LOCUS121738</name>
</gene>
<dbReference type="GO" id="GO:0016020">
    <property type="term" value="C:membrane"/>
    <property type="evidence" value="ECO:0007669"/>
    <property type="project" value="TreeGrafter"/>
</dbReference>
<dbReference type="AlphaFoldDB" id="A0A381XVS2"/>
<dbReference type="InterPro" id="IPR002347">
    <property type="entry name" value="SDR_fam"/>
</dbReference>
<dbReference type="PANTHER" id="PTHR44196">
    <property type="entry name" value="DEHYDROGENASE/REDUCTASE SDR FAMILY MEMBER 7B"/>
    <property type="match status" value="1"/>
</dbReference>
<dbReference type="EMBL" id="UINC01016568">
    <property type="protein sequence ID" value="SVA68884.1"/>
    <property type="molecule type" value="Genomic_DNA"/>
</dbReference>
<dbReference type="PANTHER" id="PTHR44196:SF1">
    <property type="entry name" value="DEHYDROGENASE_REDUCTASE SDR FAMILY MEMBER 7B"/>
    <property type="match status" value="1"/>
</dbReference>
<protein>
    <submittedName>
        <fullName evidence="3">Uncharacterized protein</fullName>
    </submittedName>
</protein>
<name>A0A381XVS2_9ZZZZ</name>
<feature type="non-terminal residue" evidence="3">
    <location>
        <position position="163"/>
    </location>
</feature>
<evidence type="ECO:0000256" key="1">
    <source>
        <dbReference type="ARBA" id="ARBA00006484"/>
    </source>
</evidence>
<dbReference type="GO" id="GO:0016491">
    <property type="term" value="F:oxidoreductase activity"/>
    <property type="evidence" value="ECO:0007669"/>
    <property type="project" value="UniProtKB-KW"/>
</dbReference>
<feature type="non-terminal residue" evidence="3">
    <location>
        <position position="1"/>
    </location>
</feature>
<proteinExistence type="inferred from homology"/>
<reference evidence="3" key="1">
    <citation type="submission" date="2018-05" db="EMBL/GenBank/DDBJ databases">
        <authorList>
            <person name="Lanie J.A."/>
            <person name="Ng W.-L."/>
            <person name="Kazmierczak K.M."/>
            <person name="Andrzejewski T.M."/>
            <person name="Davidsen T.M."/>
            <person name="Wayne K.J."/>
            <person name="Tettelin H."/>
            <person name="Glass J.I."/>
            <person name="Rusch D."/>
            <person name="Podicherti R."/>
            <person name="Tsui H.-C.T."/>
            <person name="Winkler M.E."/>
        </authorList>
    </citation>
    <scope>NUCLEOTIDE SEQUENCE</scope>
</reference>
<dbReference type="PRINTS" id="PR00081">
    <property type="entry name" value="GDHRDH"/>
</dbReference>
<dbReference type="Gene3D" id="3.40.50.720">
    <property type="entry name" value="NAD(P)-binding Rossmann-like Domain"/>
    <property type="match status" value="1"/>
</dbReference>
<dbReference type="InterPro" id="IPR036291">
    <property type="entry name" value="NAD(P)-bd_dom_sf"/>
</dbReference>
<evidence type="ECO:0000256" key="2">
    <source>
        <dbReference type="ARBA" id="ARBA00023002"/>
    </source>
</evidence>
<evidence type="ECO:0000313" key="3">
    <source>
        <dbReference type="EMBL" id="SVA68884.1"/>
    </source>
</evidence>
<sequence>VKISNTTFIITGASSGIGEALSKKLAASGANVVLAARNKSKLNQVHDKIQSSGGSSLVIPTDITDYNACKHLVKETILKFNQIDSLILNAGVSMWAFFDKIEDPIFFKNLMEINYTGAVNCVHTALPHLKRVRGSIISITSAQAIMGFPAHSGYAASKHALHG</sequence>
<dbReference type="PRINTS" id="PR00080">
    <property type="entry name" value="SDRFAMILY"/>
</dbReference>
<accession>A0A381XVS2</accession>
<dbReference type="SUPFAM" id="SSF51735">
    <property type="entry name" value="NAD(P)-binding Rossmann-fold domains"/>
    <property type="match status" value="1"/>
</dbReference>
<organism evidence="3">
    <name type="scientific">marine metagenome</name>
    <dbReference type="NCBI Taxonomy" id="408172"/>
    <lineage>
        <taxon>unclassified sequences</taxon>
        <taxon>metagenomes</taxon>
        <taxon>ecological metagenomes</taxon>
    </lineage>
</organism>